<comment type="caution">
    <text evidence="5">The sequence shown here is derived from an EMBL/GenBank/DDBJ whole genome shotgun (WGS) entry which is preliminary data.</text>
</comment>
<dbReference type="Proteomes" id="UP000305929">
    <property type="component" value="Unassembled WGS sequence"/>
</dbReference>
<evidence type="ECO:0000313" key="5">
    <source>
        <dbReference type="EMBL" id="TKT01591.1"/>
    </source>
</evidence>
<evidence type="ECO:0000313" key="6">
    <source>
        <dbReference type="Proteomes" id="UP000305929"/>
    </source>
</evidence>
<keyword evidence="6" id="KW-1185">Reference proteome</keyword>
<keyword evidence="2 3" id="KW-0378">Hydrolase</keyword>
<evidence type="ECO:0000259" key="4">
    <source>
        <dbReference type="PROSITE" id="PS51462"/>
    </source>
</evidence>
<dbReference type="SUPFAM" id="SSF55811">
    <property type="entry name" value="Nudix"/>
    <property type="match status" value="1"/>
</dbReference>
<dbReference type="RefSeq" id="WP_137307607.1">
    <property type="nucleotide sequence ID" value="NZ_SZNQ01000001.1"/>
</dbReference>
<dbReference type="InterPro" id="IPR000086">
    <property type="entry name" value="NUDIX_hydrolase_dom"/>
</dbReference>
<dbReference type="PROSITE" id="PS00893">
    <property type="entry name" value="NUDIX_BOX"/>
    <property type="match status" value="1"/>
</dbReference>
<dbReference type="PRINTS" id="PR00502">
    <property type="entry name" value="NUDIXFAMILY"/>
</dbReference>
<evidence type="ECO:0000256" key="1">
    <source>
        <dbReference type="ARBA" id="ARBA00005582"/>
    </source>
</evidence>
<evidence type="ECO:0000256" key="2">
    <source>
        <dbReference type="ARBA" id="ARBA00022801"/>
    </source>
</evidence>
<gene>
    <name evidence="5" type="ORF">E4U91_16800</name>
</gene>
<dbReference type="OrthoDB" id="9804442at2"/>
<accession>A0A4U5WKC1</accession>
<dbReference type="Pfam" id="PF00293">
    <property type="entry name" value="NUDIX"/>
    <property type="match status" value="1"/>
</dbReference>
<organism evidence="5 6">
    <name type="scientific">Streptomyces lasalocidi</name>
    <name type="common">Streptomyces lasaliensis</name>
    <dbReference type="NCBI Taxonomy" id="324833"/>
    <lineage>
        <taxon>Bacteria</taxon>
        <taxon>Bacillati</taxon>
        <taxon>Actinomycetota</taxon>
        <taxon>Actinomycetes</taxon>
        <taxon>Kitasatosporales</taxon>
        <taxon>Streptomycetaceae</taxon>
        <taxon>Streptomyces</taxon>
    </lineage>
</organism>
<sequence>MSETIETIRYTADVVCIRGGDVLLIERGGHPHKGQLALPGGHVDPGETSRAAAARELLEETGIDVDPWDLELIGVYDAPGRDPRGRYVTAAYMVAVPDGITAQAGDDAAAVRWVPLDNARGLAFDHTDIVTTARHRHHGPF</sequence>
<proteinExistence type="inferred from homology"/>
<dbReference type="AlphaFoldDB" id="A0A4U5WKC1"/>
<dbReference type="Gene3D" id="3.90.79.10">
    <property type="entry name" value="Nucleoside Triphosphate Pyrophosphohydrolase"/>
    <property type="match status" value="1"/>
</dbReference>
<feature type="domain" description="Nudix hydrolase" evidence="4">
    <location>
        <begin position="7"/>
        <end position="137"/>
    </location>
</feature>
<dbReference type="InterPro" id="IPR020476">
    <property type="entry name" value="Nudix_hydrolase"/>
</dbReference>
<comment type="similarity">
    <text evidence="1 3">Belongs to the Nudix hydrolase family.</text>
</comment>
<protein>
    <submittedName>
        <fullName evidence="5">NUDIX hydrolase</fullName>
    </submittedName>
</protein>
<reference evidence="5 6" key="1">
    <citation type="submission" date="2019-04" db="EMBL/GenBank/DDBJ databases">
        <title>Streptomyces lasaliensis sp. nov., an Actinomycete isolated from soil which produces the polyether antibiotic lasalocid.</title>
        <authorList>
            <person name="Erwin G."/>
            <person name="Haber C."/>
        </authorList>
    </citation>
    <scope>NUCLEOTIDE SEQUENCE [LARGE SCALE GENOMIC DNA]</scope>
    <source>
        <strain evidence="5 6">X-537</strain>
    </source>
</reference>
<dbReference type="GO" id="GO:0016787">
    <property type="term" value="F:hydrolase activity"/>
    <property type="evidence" value="ECO:0007669"/>
    <property type="project" value="UniProtKB-KW"/>
</dbReference>
<dbReference type="CDD" id="cd18873">
    <property type="entry name" value="NUDIX_NadM_like"/>
    <property type="match status" value="1"/>
</dbReference>
<dbReference type="InterPro" id="IPR015797">
    <property type="entry name" value="NUDIX_hydrolase-like_dom_sf"/>
</dbReference>
<evidence type="ECO:0000256" key="3">
    <source>
        <dbReference type="RuleBase" id="RU003476"/>
    </source>
</evidence>
<dbReference type="InterPro" id="IPR020084">
    <property type="entry name" value="NUDIX_hydrolase_CS"/>
</dbReference>
<name>A0A4U5WKC1_STRLS</name>
<dbReference type="EMBL" id="SZNQ01000001">
    <property type="protein sequence ID" value="TKT01591.1"/>
    <property type="molecule type" value="Genomic_DNA"/>
</dbReference>
<dbReference type="PANTHER" id="PTHR43736:SF1">
    <property type="entry name" value="DIHYDRONEOPTERIN TRIPHOSPHATE DIPHOSPHATASE"/>
    <property type="match status" value="1"/>
</dbReference>
<dbReference type="PROSITE" id="PS51462">
    <property type="entry name" value="NUDIX"/>
    <property type="match status" value="1"/>
</dbReference>
<dbReference type="PANTHER" id="PTHR43736">
    <property type="entry name" value="ADP-RIBOSE PYROPHOSPHATASE"/>
    <property type="match status" value="1"/>
</dbReference>